<sequence length="97" mass="11442">MTRTMLDITYEILSEVDKQTLKQIYAVVAKELKPRWKEEQSHLSVPEIETNKLGELYKLLTVDGRFLRTKEGSWTLVEKYTIEERKALKLQVKDTLD</sequence>
<name>A0A4R0XJ47_9MOLU</name>
<dbReference type="InterPro" id="IPR038087">
    <property type="entry name" value="RNAP_delta_N_dom_sf"/>
</dbReference>
<reference evidence="3 4" key="1">
    <citation type="submission" date="2018-02" db="EMBL/GenBank/DDBJ databases">
        <title>Mycoplasma marinum and Mycoplasma todarodis sp. nov., moderately halophilic and psychrotolerant mycoplasmas isolated from cephalopods.</title>
        <authorList>
            <person name="Viver T."/>
        </authorList>
    </citation>
    <scope>NUCLEOTIDE SEQUENCE [LARGE SCALE GENOMIC DNA]</scope>
    <source>
        <strain evidence="3 4">5H</strain>
    </source>
</reference>
<dbReference type="Gene3D" id="1.10.10.1250">
    <property type="entry name" value="RNA polymerase, subunit delta, N-terminal domain"/>
    <property type="match status" value="1"/>
</dbReference>
<dbReference type="AlphaFoldDB" id="A0A4R0XJ47"/>
<keyword evidence="1" id="KW-0804">Transcription</keyword>
<protein>
    <recommendedName>
        <fullName evidence="2">HTH HARE-type domain-containing protein</fullName>
    </recommendedName>
</protein>
<dbReference type="NCBIfam" id="NF045964">
    <property type="entry name" value="RNAP_delt_plasma"/>
    <property type="match status" value="1"/>
</dbReference>
<dbReference type="OrthoDB" id="399771at2"/>
<dbReference type="EMBL" id="PSZP01000028">
    <property type="protein sequence ID" value="TCG10646.1"/>
    <property type="molecule type" value="Genomic_DNA"/>
</dbReference>
<gene>
    <name evidence="3" type="ORF">C4B25_03360</name>
</gene>
<dbReference type="RefSeq" id="WP_131613634.1">
    <property type="nucleotide sequence ID" value="NZ_PSZP01000028.1"/>
</dbReference>
<keyword evidence="4" id="KW-1185">Reference proteome</keyword>
<comment type="caution">
    <text evidence="3">The sequence shown here is derived from an EMBL/GenBank/DDBJ whole genome shotgun (WGS) entry which is preliminary data.</text>
</comment>
<proteinExistence type="predicted"/>
<evidence type="ECO:0000259" key="2">
    <source>
        <dbReference type="PROSITE" id="PS51913"/>
    </source>
</evidence>
<dbReference type="InterPro" id="IPR007759">
    <property type="entry name" value="Asxl_HARE-HTH"/>
</dbReference>
<accession>A0A4R0XJ47</accession>
<dbReference type="GO" id="GO:0006355">
    <property type="term" value="P:regulation of DNA-templated transcription"/>
    <property type="evidence" value="ECO:0007669"/>
    <property type="project" value="InterPro"/>
</dbReference>
<dbReference type="Proteomes" id="UP000291072">
    <property type="component" value="Unassembled WGS sequence"/>
</dbReference>
<feature type="domain" description="HTH HARE-type" evidence="2">
    <location>
        <begin position="3"/>
        <end position="79"/>
    </location>
</feature>
<evidence type="ECO:0000313" key="3">
    <source>
        <dbReference type="EMBL" id="TCG10646.1"/>
    </source>
</evidence>
<evidence type="ECO:0000313" key="4">
    <source>
        <dbReference type="Proteomes" id="UP000291072"/>
    </source>
</evidence>
<evidence type="ECO:0000256" key="1">
    <source>
        <dbReference type="ARBA" id="ARBA00023163"/>
    </source>
</evidence>
<organism evidence="3 4">
    <name type="scientific">Mycoplasma todarodis</name>
    <dbReference type="NCBI Taxonomy" id="1937191"/>
    <lineage>
        <taxon>Bacteria</taxon>
        <taxon>Bacillati</taxon>
        <taxon>Mycoplasmatota</taxon>
        <taxon>Mollicutes</taxon>
        <taxon>Mycoplasmataceae</taxon>
        <taxon>Mycoplasma</taxon>
    </lineage>
</organism>
<dbReference type="PROSITE" id="PS51913">
    <property type="entry name" value="HTH_HARE"/>
    <property type="match status" value="1"/>
</dbReference>